<keyword evidence="3 8" id="KW-0732">Signal</keyword>
<evidence type="ECO:0000256" key="1">
    <source>
        <dbReference type="ARBA" id="ARBA00004613"/>
    </source>
</evidence>
<comment type="caution">
    <text evidence="10">The sequence shown here is derived from an EMBL/GenBank/DDBJ whole genome shotgun (WGS) entry which is preliminary data.</text>
</comment>
<dbReference type="Proteomes" id="UP001642360">
    <property type="component" value="Unassembled WGS sequence"/>
</dbReference>
<evidence type="ECO:0000256" key="7">
    <source>
        <dbReference type="SAM" id="Phobius"/>
    </source>
</evidence>
<keyword evidence="7" id="KW-0812">Transmembrane</keyword>
<evidence type="ECO:0000256" key="3">
    <source>
        <dbReference type="ARBA" id="ARBA00022729"/>
    </source>
</evidence>
<protein>
    <recommendedName>
        <fullName evidence="9">Gnk2-homologous domain-containing protein</fullName>
    </recommendedName>
</protein>
<dbReference type="PANTHER" id="PTHR32411:SF43">
    <property type="entry name" value="CYSTEINE-RICH REPEAT SECRETORY PROTEIN 38"/>
    <property type="match status" value="1"/>
</dbReference>
<evidence type="ECO:0000256" key="8">
    <source>
        <dbReference type="SAM" id="SignalP"/>
    </source>
</evidence>
<name>A0ABC8RY44_9AQUA</name>
<comment type="similarity">
    <text evidence="5">Belongs to the cysteine-rich repeat secretory protein family.</text>
</comment>
<sequence length="462" mass="50689">MLLHAFISSLFFYPHIAFSTSDLRFQNCGSTNNYTTNSIFSTNLFQALDNLSKYTALTGYNATTTGNLTGESVTALALCRGGLAPSGCQNCITDALSGIQAACPNQTAAQVWFDNCTIRYSGKKFLNKVDDSVIVNFGDWRLGPDPDSFKESALLLVQTLSSQAAVAEKKYSVGRTNITHNLMLYGYVDCTRDLDNTGCTKCVLTAIDAIKLSCLSKWFCWILTPSCNVQFNVDPVHQDWPNAPFVSSFMLMAPPPATLTVNSTRGGRGKGLKIKVSVGVVTTVILAVGILVMKARKRGMRMDPKSRGNEIEEAEELMKRGGVGMRKFMYDLHQLVVATDNFSTSNRLGRGGFGIVYKFWGGDDHEHHAPKFIMSSKDESSHSSFSESPCTLRLSSLVERPFFSTSLSFLLFFLSLTLLFLFPSLPPDSPKTPHATSKPPDSSVNNLISQKEMDLLSSTDSH</sequence>
<feature type="region of interest" description="Disordered" evidence="6">
    <location>
        <begin position="429"/>
        <end position="462"/>
    </location>
</feature>
<dbReference type="InterPro" id="IPR002902">
    <property type="entry name" value="GNK2"/>
</dbReference>
<dbReference type="SUPFAM" id="SSF56112">
    <property type="entry name" value="Protein kinase-like (PK-like)"/>
    <property type="match status" value="1"/>
</dbReference>
<feature type="signal peptide" evidence="8">
    <location>
        <begin position="1"/>
        <end position="19"/>
    </location>
</feature>
<feature type="chain" id="PRO_5044769677" description="Gnk2-homologous domain-containing protein" evidence="8">
    <location>
        <begin position="20"/>
        <end position="462"/>
    </location>
</feature>
<feature type="transmembrane region" description="Helical" evidence="7">
    <location>
        <begin position="274"/>
        <end position="293"/>
    </location>
</feature>
<evidence type="ECO:0000259" key="9">
    <source>
        <dbReference type="PROSITE" id="PS51473"/>
    </source>
</evidence>
<evidence type="ECO:0000256" key="5">
    <source>
        <dbReference type="ARBA" id="ARBA00038515"/>
    </source>
</evidence>
<keyword evidence="7" id="KW-0472">Membrane</keyword>
<feature type="transmembrane region" description="Helical" evidence="7">
    <location>
        <begin position="402"/>
        <end position="422"/>
    </location>
</feature>
<gene>
    <name evidence="10" type="ORF">ILEXP_LOCUS17942</name>
</gene>
<proteinExistence type="inferred from homology"/>
<evidence type="ECO:0000256" key="6">
    <source>
        <dbReference type="SAM" id="MobiDB-lite"/>
    </source>
</evidence>
<evidence type="ECO:0000313" key="10">
    <source>
        <dbReference type="EMBL" id="CAK9149854.1"/>
    </source>
</evidence>
<evidence type="ECO:0000313" key="11">
    <source>
        <dbReference type="Proteomes" id="UP001642360"/>
    </source>
</evidence>
<dbReference type="Gene3D" id="3.30.200.20">
    <property type="entry name" value="Phosphorylase Kinase, domain 1"/>
    <property type="match status" value="1"/>
</dbReference>
<feature type="domain" description="Gnk2-homologous" evidence="9">
    <location>
        <begin position="131"/>
        <end position="236"/>
    </location>
</feature>
<feature type="compositionally biased region" description="Polar residues" evidence="6">
    <location>
        <begin position="439"/>
        <end position="449"/>
    </location>
</feature>
<dbReference type="InterPro" id="IPR038408">
    <property type="entry name" value="GNK2_sf"/>
</dbReference>
<evidence type="ECO:0000256" key="4">
    <source>
        <dbReference type="ARBA" id="ARBA00022737"/>
    </source>
</evidence>
<accession>A0ABC8RY44</accession>
<keyword evidence="11" id="KW-1185">Reference proteome</keyword>
<dbReference type="CDD" id="cd23509">
    <property type="entry name" value="Gnk2-like"/>
    <property type="match status" value="2"/>
</dbReference>
<keyword evidence="2" id="KW-0964">Secreted</keyword>
<dbReference type="GO" id="GO:0005576">
    <property type="term" value="C:extracellular region"/>
    <property type="evidence" value="ECO:0007669"/>
    <property type="project" value="UniProtKB-SubCell"/>
</dbReference>
<dbReference type="InterPro" id="IPR050581">
    <property type="entry name" value="CRR_secretory_protein"/>
</dbReference>
<reference evidence="10 11" key="1">
    <citation type="submission" date="2024-02" db="EMBL/GenBank/DDBJ databases">
        <authorList>
            <person name="Vignale AGUSTIN F."/>
            <person name="Sosa J E."/>
            <person name="Modenutti C."/>
        </authorList>
    </citation>
    <scope>NUCLEOTIDE SEQUENCE [LARGE SCALE GENOMIC DNA]</scope>
</reference>
<evidence type="ECO:0000256" key="2">
    <source>
        <dbReference type="ARBA" id="ARBA00022525"/>
    </source>
</evidence>
<dbReference type="Pfam" id="PF01657">
    <property type="entry name" value="Stress-antifung"/>
    <property type="match status" value="2"/>
</dbReference>
<dbReference type="PROSITE" id="PS51473">
    <property type="entry name" value="GNK2"/>
    <property type="match status" value="2"/>
</dbReference>
<keyword evidence="4" id="KW-0677">Repeat</keyword>
<keyword evidence="7" id="KW-1133">Transmembrane helix</keyword>
<dbReference type="InterPro" id="IPR011009">
    <property type="entry name" value="Kinase-like_dom_sf"/>
</dbReference>
<dbReference type="Gene3D" id="3.30.430.20">
    <property type="entry name" value="Gnk2 domain, C-X8-C-X2-C motif"/>
    <property type="match status" value="2"/>
</dbReference>
<dbReference type="EMBL" id="CAUOFW020001948">
    <property type="protein sequence ID" value="CAK9149854.1"/>
    <property type="molecule type" value="Genomic_DNA"/>
</dbReference>
<dbReference type="AlphaFoldDB" id="A0ABC8RY44"/>
<dbReference type="PANTHER" id="PTHR32411">
    <property type="entry name" value="CYSTEINE-RICH REPEAT SECRETORY PROTEIN 38-RELATED"/>
    <property type="match status" value="1"/>
</dbReference>
<organism evidence="10 11">
    <name type="scientific">Ilex paraguariensis</name>
    <name type="common">yerba mate</name>
    <dbReference type="NCBI Taxonomy" id="185542"/>
    <lineage>
        <taxon>Eukaryota</taxon>
        <taxon>Viridiplantae</taxon>
        <taxon>Streptophyta</taxon>
        <taxon>Embryophyta</taxon>
        <taxon>Tracheophyta</taxon>
        <taxon>Spermatophyta</taxon>
        <taxon>Magnoliopsida</taxon>
        <taxon>eudicotyledons</taxon>
        <taxon>Gunneridae</taxon>
        <taxon>Pentapetalae</taxon>
        <taxon>asterids</taxon>
        <taxon>campanulids</taxon>
        <taxon>Aquifoliales</taxon>
        <taxon>Aquifoliaceae</taxon>
        <taxon>Ilex</taxon>
    </lineage>
</organism>
<feature type="domain" description="Gnk2-homologous" evidence="9">
    <location>
        <begin position="22"/>
        <end position="125"/>
    </location>
</feature>
<comment type="subcellular location">
    <subcellularLocation>
        <location evidence="1">Secreted</location>
    </subcellularLocation>
</comment>